<feature type="compositionally biased region" description="Basic residues" evidence="1">
    <location>
        <begin position="516"/>
        <end position="526"/>
    </location>
</feature>
<name>A0A6C0J3H4_9ZZZZ</name>
<reference evidence="2" key="1">
    <citation type="journal article" date="2020" name="Nature">
        <title>Giant virus diversity and host interactions through global metagenomics.</title>
        <authorList>
            <person name="Schulz F."/>
            <person name="Roux S."/>
            <person name="Paez-Espino D."/>
            <person name="Jungbluth S."/>
            <person name="Walsh D.A."/>
            <person name="Denef V.J."/>
            <person name="McMahon K.D."/>
            <person name="Konstantinidis K.T."/>
            <person name="Eloe-Fadrosh E.A."/>
            <person name="Kyrpides N.C."/>
            <person name="Woyke T."/>
        </authorList>
    </citation>
    <scope>NUCLEOTIDE SEQUENCE</scope>
    <source>
        <strain evidence="2">GVMAG-M-3300025699-48</strain>
    </source>
</reference>
<dbReference type="EMBL" id="MN740306">
    <property type="protein sequence ID" value="QHT99235.1"/>
    <property type="molecule type" value="Genomic_DNA"/>
</dbReference>
<evidence type="ECO:0000313" key="2">
    <source>
        <dbReference type="EMBL" id="QHT99235.1"/>
    </source>
</evidence>
<sequence>MSFVDFNWNTYSGISPMEYSSIDSTSPMETIFTRKIRKTRKRKRTPPPSNYTEDELDKLDKLYEDIFKEVVKDLPQSTSVNRNILTDYSSSPENIPNQDIHIPELQSLELHSLERDINNKLRRSIRIKSIIADKKEQDDYKIIEELEDKIKNTPKESVSNDNTNVNITPKTTLNSIITTGKTPLTDLIINFINKKENSVLKELNIEDISPDYNKKLQRCFDKANITGIKIRDASCDFIKEENQMKDIWGNTVTDYAKSKNACCYLCNVKIVERAPPEMEHKIVCPIVFTQFLHYNRLKKLYFTGDNTARSIFMLWSDFKRQHDDSLKNLYMLINCSPNTKYPKNNIDTKFNNIFEEFKIYITKEQIKINDNEFIFYKSFIKFWLMEFAYAHHTCNQGKHHHPYNTSCGMKTGITQTAKRSKSKTDPNVTKEDQDVGMTIIVQGTKDRKSYLIDHFKHIIECGQKVCDDYQLISRATQHIDAELATSIFIIKNLRRMYQSTKKRNDNKSKTQSQSQSKKKKKKMKRK</sequence>
<organism evidence="2">
    <name type="scientific">viral metagenome</name>
    <dbReference type="NCBI Taxonomy" id="1070528"/>
    <lineage>
        <taxon>unclassified sequences</taxon>
        <taxon>metagenomes</taxon>
        <taxon>organismal metagenomes</taxon>
    </lineage>
</organism>
<dbReference type="AlphaFoldDB" id="A0A6C0J3H4"/>
<feature type="region of interest" description="Disordered" evidence="1">
    <location>
        <begin position="499"/>
        <end position="526"/>
    </location>
</feature>
<proteinExistence type="predicted"/>
<evidence type="ECO:0000256" key="1">
    <source>
        <dbReference type="SAM" id="MobiDB-lite"/>
    </source>
</evidence>
<protein>
    <submittedName>
        <fullName evidence="2">Uncharacterized protein</fullName>
    </submittedName>
</protein>
<accession>A0A6C0J3H4</accession>